<evidence type="ECO:0000259" key="1">
    <source>
        <dbReference type="Pfam" id="PF01656"/>
    </source>
</evidence>
<comment type="caution">
    <text evidence="2">The sequence shown here is derived from an EMBL/GenBank/DDBJ whole genome shotgun (WGS) entry which is preliminary data.</text>
</comment>
<feature type="domain" description="CobQ/CobB/MinD/ParA nucleotide binding" evidence="1">
    <location>
        <begin position="5"/>
        <end position="187"/>
    </location>
</feature>
<dbReference type="EMBL" id="BSOP01000071">
    <property type="protein sequence ID" value="GLR55214.1"/>
    <property type="molecule type" value="Genomic_DNA"/>
</dbReference>
<dbReference type="PIRSF" id="PIRSF009320">
    <property type="entry name" value="Nuc_binding_HP_1000"/>
    <property type="match status" value="1"/>
</dbReference>
<dbReference type="CDD" id="cd02042">
    <property type="entry name" value="ParAB_family"/>
    <property type="match status" value="1"/>
</dbReference>
<dbReference type="Proteomes" id="UP001156702">
    <property type="component" value="Unassembled WGS sequence"/>
</dbReference>
<accession>A0ABQ5ZQS0</accession>
<dbReference type="InterPro" id="IPR050678">
    <property type="entry name" value="DNA_Partitioning_ATPase"/>
</dbReference>
<dbReference type="Pfam" id="PF01656">
    <property type="entry name" value="CbiA"/>
    <property type="match status" value="1"/>
</dbReference>
<dbReference type="InterPro" id="IPR027417">
    <property type="entry name" value="P-loop_NTPase"/>
</dbReference>
<keyword evidence="3" id="KW-1185">Reference proteome</keyword>
<dbReference type="SUPFAM" id="SSF52540">
    <property type="entry name" value="P-loop containing nucleoside triphosphate hydrolases"/>
    <property type="match status" value="1"/>
</dbReference>
<evidence type="ECO:0000313" key="3">
    <source>
        <dbReference type="Proteomes" id="UP001156702"/>
    </source>
</evidence>
<dbReference type="RefSeq" id="WP_245082848.1">
    <property type="nucleotide sequence ID" value="NZ_BSOP01000071.1"/>
</dbReference>
<reference evidence="3" key="1">
    <citation type="journal article" date="2019" name="Int. J. Syst. Evol. Microbiol.">
        <title>The Global Catalogue of Microorganisms (GCM) 10K type strain sequencing project: providing services to taxonomists for standard genome sequencing and annotation.</title>
        <authorList>
            <consortium name="The Broad Institute Genomics Platform"/>
            <consortium name="The Broad Institute Genome Sequencing Center for Infectious Disease"/>
            <person name="Wu L."/>
            <person name="Ma J."/>
        </authorList>
    </citation>
    <scope>NUCLEOTIDE SEQUENCE [LARGE SCALE GENOMIC DNA]</scope>
    <source>
        <strain evidence="3">NBRC 102122</strain>
    </source>
</reference>
<dbReference type="PANTHER" id="PTHR13696">
    <property type="entry name" value="P-LOOP CONTAINING NUCLEOSIDE TRIPHOSPHATE HYDROLASE"/>
    <property type="match status" value="1"/>
</dbReference>
<protein>
    <submittedName>
        <fullName evidence="2">Cobyrinic acid a,c-diamide synthase</fullName>
    </submittedName>
</protein>
<dbReference type="Gene3D" id="3.40.50.300">
    <property type="entry name" value="P-loop containing nucleotide triphosphate hydrolases"/>
    <property type="match status" value="1"/>
</dbReference>
<sequence length="210" mass="22377">MTVYAVVNTKGGVGKTTIAVHLATMLARAGQALLIDGDPQGSAASWAAWRRDGEFSPSPTTTVLLGKAVFNEGKALSQGFDNVVVDAGGRDNGGLRSALLLAQRAVIPVGASNLDAAAMTDLLTVVELAKDYNPDLDVRVLLNRVDPRTKDTAEMLEWLAEQNLAVMDARVCERVAFRRAIGEGATVQEINKKDQAAVSEIEALFKEITQ</sequence>
<organism evidence="2 3">
    <name type="scientific">Shinella yambaruensis</name>
    <dbReference type="NCBI Taxonomy" id="415996"/>
    <lineage>
        <taxon>Bacteria</taxon>
        <taxon>Pseudomonadati</taxon>
        <taxon>Pseudomonadota</taxon>
        <taxon>Alphaproteobacteria</taxon>
        <taxon>Hyphomicrobiales</taxon>
        <taxon>Rhizobiaceae</taxon>
        <taxon>Shinella</taxon>
    </lineage>
</organism>
<name>A0ABQ5ZQS0_9HYPH</name>
<dbReference type="PANTHER" id="PTHR13696:SF96">
    <property type="entry name" value="COBQ_COBB_MIND_PARA NUCLEOTIDE BINDING DOMAIN-CONTAINING PROTEIN"/>
    <property type="match status" value="1"/>
</dbReference>
<gene>
    <name evidence="2" type="ORF">GCM10007923_64360</name>
</gene>
<dbReference type="InterPro" id="IPR002586">
    <property type="entry name" value="CobQ/CobB/MinD/ParA_Nub-bd_dom"/>
</dbReference>
<evidence type="ECO:0000313" key="2">
    <source>
        <dbReference type="EMBL" id="GLR55214.1"/>
    </source>
</evidence>
<proteinExistence type="predicted"/>